<evidence type="ECO:0000313" key="1">
    <source>
        <dbReference type="EMBL" id="AND74670.1"/>
    </source>
</evidence>
<name>A0A172PZA7_ACIBA</name>
<dbReference type="AlphaFoldDB" id="A0A172PZA7"/>
<reference evidence="1" key="1">
    <citation type="journal article" date="2016" name="Microbiology (Mosc.)">
        <title>The K19 capsular polysaccharide of Acinetobacter baumannii is produced via a Wzy polymerase encoded in a small genomic island rather than the KL19 capsule gene cluster.</title>
        <authorList>
            <person name="Kenyon J.J."/>
            <person name="Shneider M.M."/>
            <person name="Senchenkova S.N."/>
            <person name="Shashkov A.S."/>
            <person name="Siniagina M.N."/>
            <person name="Malanin S.Y."/>
            <person name="Popova A.V."/>
            <person name="Miroshnikov K.A."/>
            <person name="Hall R.M."/>
            <person name="Knirel Y.A."/>
        </authorList>
    </citation>
    <scope>NUCLEOTIDE SEQUENCE</scope>
    <source>
        <strain evidence="1">28</strain>
    </source>
</reference>
<dbReference type="EMBL" id="KU215659">
    <property type="protein sequence ID" value="AND74670.1"/>
    <property type="molecule type" value="Genomic_DNA"/>
</dbReference>
<dbReference type="RefSeq" id="WP_000460551.1">
    <property type="nucleotide sequence ID" value="NZ_CAUZIA010000020.1"/>
</dbReference>
<accession>A0A172PZA7</accession>
<dbReference type="PATRIC" id="fig|470.1346.peg.97"/>
<protein>
    <submittedName>
        <fullName evidence="1">Uncharacterized protein</fullName>
    </submittedName>
</protein>
<organism evidence="1">
    <name type="scientific">Acinetobacter baumannii</name>
    <dbReference type="NCBI Taxonomy" id="470"/>
    <lineage>
        <taxon>Bacteria</taxon>
        <taxon>Pseudomonadati</taxon>
        <taxon>Pseudomonadota</taxon>
        <taxon>Gammaproteobacteria</taxon>
        <taxon>Moraxellales</taxon>
        <taxon>Moraxellaceae</taxon>
        <taxon>Acinetobacter</taxon>
        <taxon>Acinetobacter calcoaceticus/baumannii complex</taxon>
    </lineage>
</organism>
<proteinExistence type="predicted"/>
<sequence>MFDTASSGLALNESGVEELKVRVGTALIANVCNAGIKITGNYNKIAVAPTRKVSNNIRVSNGNNVISGSNNIIIGRIGLSLTVNGSNKNFSGQIVGTVTCGPGIGNDYTVFEGGLFSKCLVLKLY</sequence>